<keyword evidence="3" id="KW-1003">Cell membrane</keyword>
<dbReference type="CDD" id="cd13553">
    <property type="entry name" value="PBP2_NrtA_CpmA_like"/>
    <property type="match status" value="1"/>
</dbReference>
<accession>A0AAE2YM91</accession>
<dbReference type="PANTHER" id="PTHR30024">
    <property type="entry name" value="ALIPHATIC SULFONATES-BINDING PROTEIN-RELATED"/>
    <property type="match status" value="1"/>
</dbReference>
<evidence type="ECO:0000256" key="2">
    <source>
        <dbReference type="ARBA" id="ARBA00022448"/>
    </source>
</evidence>
<dbReference type="Gene3D" id="3.40.190.10">
    <property type="entry name" value="Periplasmic binding protein-like II"/>
    <property type="match status" value="2"/>
</dbReference>
<sequence length="389" mass="42590">MKTDAELSLGYVALADSAPLLVAQELGLFAREGLRVRLQCEPSWASLRDHLLFGELVAAHALAPLPMAATLGVASPKIPVITGLVLSLNGNTITVSQRLYHELVQRGAAATDDPVRTGQALRELTRSHPSLLPLRFAVVSTVSNHHYQLRHWLRAAGLELHSEVEIGVVPPRYMVDALRNDEIDAFCVGEPWGSLAAMEGVGQPIVSSYSLWNNVMEKVLAVREDWAKREPDLHQSLLRALIAAGRWLDDAAHRQQAARWIAQAIAVPEAALAAALQGTIPGMTEQPDGHVFHRYAAQYPWQEHGLWLAEQMRLSDQWPTAASPSAVVERVYRGDLYRLAATAMDAPIPVDEQSGFGIHANPWKLPGVARDIAMGTTRIFDGSLLQRPS</sequence>
<dbReference type="InterPro" id="IPR044527">
    <property type="entry name" value="NrtA/CpmA_ABC-bd_dom"/>
</dbReference>
<evidence type="ECO:0000313" key="7">
    <source>
        <dbReference type="Proteomes" id="UP001197378"/>
    </source>
</evidence>
<keyword evidence="7" id="KW-1185">Reference proteome</keyword>
<dbReference type="EMBL" id="JAAXYO010000012">
    <property type="protein sequence ID" value="MBU2786646.1"/>
    <property type="molecule type" value="Genomic_DNA"/>
</dbReference>
<dbReference type="GO" id="GO:0012505">
    <property type="term" value="C:endomembrane system"/>
    <property type="evidence" value="ECO:0007669"/>
    <property type="project" value="UniProtKB-SubCell"/>
</dbReference>
<dbReference type="SUPFAM" id="SSF53850">
    <property type="entry name" value="Periplasmic binding protein-like II"/>
    <property type="match status" value="1"/>
</dbReference>
<evidence type="ECO:0000256" key="4">
    <source>
        <dbReference type="ARBA" id="ARBA00022519"/>
    </source>
</evidence>
<keyword evidence="2" id="KW-0813">Transport</keyword>
<dbReference type="PANTHER" id="PTHR30024:SF43">
    <property type="entry name" value="BLL4572 PROTEIN"/>
    <property type="match status" value="1"/>
</dbReference>
<name>A0AAE2YM91_9PROT</name>
<evidence type="ECO:0000313" key="6">
    <source>
        <dbReference type="EMBL" id="MBU2786646.1"/>
    </source>
</evidence>
<keyword evidence="5" id="KW-0472">Membrane</keyword>
<gene>
    <name evidence="6" type="ORF">HFQ13_00180</name>
</gene>
<evidence type="ECO:0000256" key="1">
    <source>
        <dbReference type="ARBA" id="ARBA00004308"/>
    </source>
</evidence>
<evidence type="ECO:0000256" key="3">
    <source>
        <dbReference type="ARBA" id="ARBA00022475"/>
    </source>
</evidence>
<dbReference type="AlphaFoldDB" id="A0AAE2YM91"/>
<dbReference type="Proteomes" id="UP001197378">
    <property type="component" value="Unassembled WGS sequence"/>
</dbReference>
<reference evidence="6" key="1">
    <citation type="journal article" date="2021" name="ISME J.">
        <title>Genomic evolution of the class Acidithiobacillia: deep-branching Proteobacteria living in extreme acidic conditions.</title>
        <authorList>
            <person name="Moya-Beltran A."/>
            <person name="Beard S."/>
            <person name="Rojas-Villalobos C."/>
            <person name="Issotta F."/>
            <person name="Gallardo Y."/>
            <person name="Ulloa R."/>
            <person name="Giaveno A."/>
            <person name="Degli Esposti M."/>
            <person name="Johnson D.B."/>
            <person name="Quatrini R."/>
        </authorList>
    </citation>
    <scope>NUCLEOTIDE SEQUENCE</scope>
    <source>
        <strain evidence="6">VAN18-1</strain>
    </source>
</reference>
<comment type="caution">
    <text evidence="6">The sequence shown here is derived from an EMBL/GenBank/DDBJ whole genome shotgun (WGS) entry which is preliminary data.</text>
</comment>
<comment type="subcellular location">
    <subcellularLocation>
        <location evidence="1">Endomembrane system</location>
    </subcellularLocation>
</comment>
<dbReference type="RefSeq" id="WP_215872446.1">
    <property type="nucleotide sequence ID" value="NZ_JAAXYO010000012.1"/>
</dbReference>
<dbReference type="Pfam" id="PF13379">
    <property type="entry name" value="NMT1_2"/>
    <property type="match status" value="1"/>
</dbReference>
<evidence type="ECO:0000256" key="5">
    <source>
        <dbReference type="ARBA" id="ARBA00023136"/>
    </source>
</evidence>
<protein>
    <submittedName>
        <fullName evidence="6">ABC transporter substrate-binding protein</fullName>
    </submittedName>
</protein>
<keyword evidence="4" id="KW-0997">Cell inner membrane</keyword>
<proteinExistence type="predicted"/>
<organism evidence="6 7">
    <name type="scientific">Igneacidithiobacillus copahuensis</name>
    <dbReference type="NCBI Taxonomy" id="2724909"/>
    <lineage>
        <taxon>Bacteria</taxon>
        <taxon>Pseudomonadati</taxon>
        <taxon>Pseudomonadota</taxon>
        <taxon>Acidithiobacillia</taxon>
        <taxon>Acidithiobacillales</taxon>
        <taxon>Acidithiobacillaceae</taxon>
        <taxon>Igneacidithiobacillus</taxon>
    </lineage>
</organism>